<dbReference type="OrthoDB" id="9804758at2"/>
<proteinExistence type="predicted"/>
<dbReference type="PANTHER" id="PTHR38431:SF1">
    <property type="entry name" value="BLL2305 PROTEIN"/>
    <property type="match status" value="1"/>
</dbReference>
<gene>
    <name evidence="3" type="ORF">SBF1_110054</name>
</gene>
<sequence length="312" mass="35111">MSEDVSYTPEEVAKILNISKYTVYELIKRDELAAYHVGRKVRVDSADIEAFKRNSKNTTSFAASSLPPATPSSSSPLDEGLIICGQDMTLDILSRHLEKKFPHVRFLRQNIGSIDGLMALYKGMANVVTAHLWDSDTNEYNTPYVRRMMPGHRAILINMVYRTEGFYVAKGNPKKILTWTDLARSDLRFVNRERGSGARVLLDEHLRIQGIAHQYVNGYNNEEMSHIAVASKIARGEADVGLGIEKAAQQVNNLDFVPLQIERYDLVVRTEDIDKPYFQAMMSILKSVAFRNEVLGIGSYDVTSMGEIMAEV</sequence>
<evidence type="ECO:0000313" key="4">
    <source>
        <dbReference type="Proteomes" id="UP000238916"/>
    </source>
</evidence>
<dbReference type="AlphaFoldDB" id="A0A2U3JX62"/>
<dbReference type="NCBIfam" id="TIGR01764">
    <property type="entry name" value="excise"/>
    <property type="match status" value="1"/>
</dbReference>
<dbReference type="Gene3D" id="3.40.190.10">
    <property type="entry name" value="Periplasmic binding protein-like II"/>
    <property type="match status" value="1"/>
</dbReference>
<evidence type="ECO:0000313" key="3">
    <source>
        <dbReference type="EMBL" id="SPF31928.1"/>
    </source>
</evidence>
<reference evidence="4" key="1">
    <citation type="submission" date="2018-02" db="EMBL/GenBank/DDBJ databases">
        <authorList>
            <person name="Hausmann B."/>
        </authorList>
    </citation>
    <scope>NUCLEOTIDE SEQUENCE [LARGE SCALE GENOMIC DNA]</scope>
    <source>
        <strain evidence="4">Peat soil MAG SbF1</strain>
    </source>
</reference>
<dbReference type="InterPro" id="IPR024370">
    <property type="entry name" value="PBP_domain"/>
</dbReference>
<dbReference type="Pfam" id="PF12727">
    <property type="entry name" value="PBP_like"/>
    <property type="match status" value="1"/>
</dbReference>
<feature type="domain" description="Helix-turn-helix" evidence="2">
    <location>
        <begin position="7"/>
        <end position="54"/>
    </location>
</feature>
<dbReference type="GO" id="GO:0003677">
    <property type="term" value="F:DNA binding"/>
    <property type="evidence" value="ECO:0007669"/>
    <property type="project" value="InterPro"/>
</dbReference>
<protein>
    <recommendedName>
        <fullName evidence="5">DNA binding, excisionase family domain protein</fullName>
    </recommendedName>
</protein>
<feature type="domain" description="PBP" evidence="1">
    <location>
        <begin position="95"/>
        <end position="286"/>
    </location>
</feature>
<dbReference type="InterPro" id="IPR041657">
    <property type="entry name" value="HTH_17"/>
</dbReference>
<name>A0A2U3JX62_9FIRM</name>
<evidence type="ECO:0000259" key="1">
    <source>
        <dbReference type="Pfam" id="PF12727"/>
    </source>
</evidence>
<dbReference type="EMBL" id="OMOF01000013">
    <property type="protein sequence ID" value="SPF31928.1"/>
    <property type="molecule type" value="Genomic_DNA"/>
</dbReference>
<evidence type="ECO:0008006" key="5">
    <source>
        <dbReference type="Google" id="ProtNLM"/>
    </source>
</evidence>
<dbReference type="SUPFAM" id="SSF53850">
    <property type="entry name" value="Periplasmic binding protein-like II"/>
    <property type="match status" value="1"/>
</dbReference>
<dbReference type="Proteomes" id="UP000238916">
    <property type="component" value="Unassembled WGS sequence"/>
</dbReference>
<evidence type="ECO:0000259" key="2">
    <source>
        <dbReference type="Pfam" id="PF12728"/>
    </source>
</evidence>
<organism evidence="3 4">
    <name type="scientific">Candidatus Desulfosporosinus infrequens</name>
    <dbReference type="NCBI Taxonomy" id="2043169"/>
    <lineage>
        <taxon>Bacteria</taxon>
        <taxon>Bacillati</taxon>
        <taxon>Bacillota</taxon>
        <taxon>Clostridia</taxon>
        <taxon>Eubacteriales</taxon>
        <taxon>Desulfitobacteriaceae</taxon>
        <taxon>Desulfosporosinus</taxon>
    </lineage>
</organism>
<dbReference type="Pfam" id="PF12728">
    <property type="entry name" value="HTH_17"/>
    <property type="match status" value="1"/>
</dbReference>
<accession>A0A2U3JX62</accession>
<dbReference type="PANTHER" id="PTHR38431">
    <property type="entry name" value="BLL2305 PROTEIN"/>
    <property type="match status" value="1"/>
</dbReference>
<dbReference type="InterPro" id="IPR010093">
    <property type="entry name" value="SinI_DNA-bd"/>
</dbReference>